<keyword evidence="3" id="KW-0812">Transmembrane</keyword>
<comment type="caution">
    <text evidence="5">The sequence shown here is derived from an EMBL/GenBank/DDBJ whole genome shotgun (WGS) entry which is preliminary data.</text>
</comment>
<accession>A0A9Q0RX95</accession>
<protein>
    <submittedName>
        <fullName evidence="5">Vanin-like protein 1</fullName>
    </submittedName>
</protein>
<dbReference type="InterPro" id="IPR003010">
    <property type="entry name" value="C-N_Hydrolase"/>
</dbReference>
<feature type="transmembrane region" description="Helical" evidence="3">
    <location>
        <begin position="532"/>
        <end position="552"/>
    </location>
</feature>
<dbReference type="PROSITE" id="PS50263">
    <property type="entry name" value="CN_HYDROLASE"/>
    <property type="match status" value="1"/>
</dbReference>
<evidence type="ECO:0000256" key="1">
    <source>
        <dbReference type="ARBA" id="ARBA00008225"/>
    </source>
</evidence>
<dbReference type="GO" id="GO:0016787">
    <property type="term" value="F:hydrolase activity"/>
    <property type="evidence" value="ECO:0007669"/>
    <property type="project" value="UniProtKB-KW"/>
</dbReference>
<name>A0A9Q0RX95_9DIPT</name>
<evidence type="ECO:0000313" key="5">
    <source>
        <dbReference type="EMBL" id="KAJ6635892.1"/>
    </source>
</evidence>
<dbReference type="Pfam" id="PF00795">
    <property type="entry name" value="CN_hydrolase"/>
    <property type="match status" value="1"/>
</dbReference>
<organism evidence="5 6">
    <name type="scientific">Pseudolycoriella hygida</name>
    <dbReference type="NCBI Taxonomy" id="35572"/>
    <lineage>
        <taxon>Eukaryota</taxon>
        <taxon>Metazoa</taxon>
        <taxon>Ecdysozoa</taxon>
        <taxon>Arthropoda</taxon>
        <taxon>Hexapoda</taxon>
        <taxon>Insecta</taxon>
        <taxon>Pterygota</taxon>
        <taxon>Neoptera</taxon>
        <taxon>Endopterygota</taxon>
        <taxon>Diptera</taxon>
        <taxon>Nematocera</taxon>
        <taxon>Sciaroidea</taxon>
        <taxon>Sciaridae</taxon>
        <taxon>Pseudolycoriella</taxon>
    </lineage>
</organism>
<feature type="domain" description="CN hydrolase" evidence="4">
    <location>
        <begin position="48"/>
        <end position="321"/>
    </location>
</feature>
<evidence type="ECO:0000259" key="4">
    <source>
        <dbReference type="PROSITE" id="PS50263"/>
    </source>
</evidence>
<evidence type="ECO:0000313" key="6">
    <source>
        <dbReference type="Proteomes" id="UP001151699"/>
    </source>
</evidence>
<evidence type="ECO:0000256" key="3">
    <source>
        <dbReference type="SAM" id="Phobius"/>
    </source>
</evidence>
<dbReference type="InterPro" id="IPR043957">
    <property type="entry name" value="Vanin_C"/>
</dbReference>
<evidence type="ECO:0000256" key="2">
    <source>
        <dbReference type="ARBA" id="ARBA00022801"/>
    </source>
</evidence>
<dbReference type="InterPro" id="IPR036526">
    <property type="entry name" value="C-N_Hydrolase_sf"/>
</dbReference>
<dbReference type="PANTHER" id="PTHR10609:SF14">
    <property type="entry name" value="BIOTINIDASE"/>
    <property type="match status" value="1"/>
</dbReference>
<dbReference type="PANTHER" id="PTHR10609">
    <property type="entry name" value="BIOTINIDASE-RELATED"/>
    <property type="match status" value="1"/>
</dbReference>
<dbReference type="Pfam" id="PF19018">
    <property type="entry name" value="Vanin_C"/>
    <property type="match status" value="1"/>
</dbReference>
<dbReference type="SUPFAM" id="SSF56317">
    <property type="entry name" value="Carbon-nitrogen hydrolase"/>
    <property type="match status" value="1"/>
</dbReference>
<dbReference type="Proteomes" id="UP001151699">
    <property type="component" value="Chromosome C"/>
</dbReference>
<proteinExistence type="inferred from homology"/>
<feature type="transmembrane region" description="Helical" evidence="3">
    <location>
        <begin position="12"/>
        <end position="34"/>
    </location>
</feature>
<dbReference type="EMBL" id="WJQU01000004">
    <property type="protein sequence ID" value="KAJ6635892.1"/>
    <property type="molecule type" value="Genomic_DNA"/>
</dbReference>
<dbReference type="Gene3D" id="3.60.110.10">
    <property type="entry name" value="Carbon-nitrogen hydrolase"/>
    <property type="match status" value="1"/>
</dbReference>
<keyword evidence="2" id="KW-0378">Hydrolase</keyword>
<keyword evidence="3" id="KW-1133">Transmembrane helix</keyword>
<reference evidence="5" key="1">
    <citation type="submission" date="2022-07" db="EMBL/GenBank/DDBJ databases">
        <authorList>
            <person name="Trinca V."/>
            <person name="Uliana J.V.C."/>
            <person name="Torres T.T."/>
            <person name="Ward R.J."/>
            <person name="Monesi N."/>
        </authorList>
    </citation>
    <scope>NUCLEOTIDE SEQUENCE</scope>
    <source>
        <strain evidence="5">HSMRA1968</strain>
        <tissue evidence="5">Whole embryos</tissue>
    </source>
</reference>
<keyword evidence="3" id="KW-0472">Membrane</keyword>
<sequence length="553" mass="61548">MAHRLVALKSKDLSYNMTSFILALGLSMLIGLSVQMSTPESPSYTAGVVEYLVNQGMTAMTSAELFKLNADKYIEIITSEEADNVDIIVFPEMCLNGHLTAVIVPTETEDIDLCTNSSYDQNLRNIACAAKEEKKYVVVNLIMKRNCTEVHEMEHEHHGHEDEDEENVCPQEWLLYNTNVVFDRNGKVISIYRKFNLFGERGITQPKTADISTFSTDFGVEFGHFICFDLMFEEPALNLVARGIKNIIFPTMWFSELPFLSAVQIQQNWAHSNNVNFLGAGANNVQVGSGGSGIYSGKSGALVSIMTGEATTKLLVHEVPKVPGSPVTSTSAAYSGSDFDNFRLKRDQLDIYSFKDIELSSSTSRLSDSFRLCNNERGDELCCDFEIEAVQQSVSENAVSYVYKAAVFNGNRTFDGVADGNMTTCAILACKNDTIASCGIRFFTNETTNGQVESKISFEKIVIHGIFPKERVFTLPNSLNFNLDPYPTTDFTYKELTNDRSRNKEITISLLKPKTDLFAFAIYGRDFRTSSGINVISSILTLLLAFILKIFVI</sequence>
<gene>
    <name evidence="5" type="ORF">Bhyg_14478</name>
</gene>
<dbReference type="OrthoDB" id="10250282at2759"/>
<dbReference type="InterPro" id="IPR040154">
    <property type="entry name" value="Biotinidase/VNN"/>
</dbReference>
<keyword evidence="6" id="KW-1185">Reference proteome</keyword>
<dbReference type="AlphaFoldDB" id="A0A9Q0RX95"/>
<comment type="similarity">
    <text evidence="1">Belongs to the carbon-nitrogen hydrolase superfamily. BTD/VNN family.</text>
</comment>